<reference evidence="1" key="1">
    <citation type="submission" date="2017-12" db="EMBL/GenBank/DDBJ databases">
        <title>Sequencing the genomes of 1000 Actinobacteria strains.</title>
        <authorList>
            <person name="Klenk H.-P."/>
        </authorList>
    </citation>
    <scope>NUCLEOTIDE SEQUENCE [LARGE SCALE GENOMIC DNA]</scope>
    <source>
        <strain evidence="1">DSM 44228</strain>
    </source>
</reference>
<dbReference type="Proteomes" id="UP000233786">
    <property type="component" value="Unassembled WGS sequence"/>
</dbReference>
<dbReference type="AlphaFoldDB" id="A0A2N3Y5U9"/>
<keyword evidence="2" id="KW-1185">Reference proteome</keyword>
<name>A0A2N3Y5U9_SACSN</name>
<comment type="caution">
    <text evidence="1">The sequence shown here is derived from an EMBL/GenBank/DDBJ whole genome shotgun (WGS) entry which is preliminary data.</text>
</comment>
<protein>
    <submittedName>
        <fullName evidence="1">Uncharacterized protein</fullName>
    </submittedName>
</protein>
<accession>A0A2N3Y5U9</accession>
<proteinExistence type="predicted"/>
<dbReference type="EMBL" id="PJNB01000001">
    <property type="protein sequence ID" value="PKW18253.1"/>
    <property type="molecule type" value="Genomic_DNA"/>
</dbReference>
<evidence type="ECO:0000313" key="1">
    <source>
        <dbReference type="EMBL" id="PKW18253.1"/>
    </source>
</evidence>
<organism evidence="1 2">
    <name type="scientific">Saccharopolyspora spinosa</name>
    <dbReference type="NCBI Taxonomy" id="60894"/>
    <lineage>
        <taxon>Bacteria</taxon>
        <taxon>Bacillati</taxon>
        <taxon>Actinomycetota</taxon>
        <taxon>Actinomycetes</taxon>
        <taxon>Pseudonocardiales</taxon>
        <taxon>Pseudonocardiaceae</taxon>
        <taxon>Saccharopolyspora</taxon>
    </lineage>
</organism>
<sequence>MVAGLLSSAAGGVRGVVGSLLPLWGALTGPLRWLAVLRSLVQGTLSEAAGFTLWPSTWLTSSHYFAYAPV</sequence>
<gene>
    <name evidence="1" type="ORF">A8926_6324</name>
</gene>
<evidence type="ECO:0000313" key="2">
    <source>
        <dbReference type="Proteomes" id="UP000233786"/>
    </source>
</evidence>